<evidence type="ECO:0000256" key="4">
    <source>
        <dbReference type="ARBA" id="ARBA00022960"/>
    </source>
</evidence>
<comment type="similarity">
    <text evidence="2">Belongs to the YkuD family.</text>
</comment>
<dbReference type="SUPFAM" id="SSF141523">
    <property type="entry name" value="L,D-transpeptidase catalytic domain-like"/>
    <property type="match status" value="1"/>
</dbReference>
<dbReference type="InterPro" id="IPR005490">
    <property type="entry name" value="LD_TPept_cat_dom"/>
</dbReference>
<dbReference type="GO" id="GO:0016740">
    <property type="term" value="F:transferase activity"/>
    <property type="evidence" value="ECO:0007669"/>
    <property type="project" value="UniProtKB-KW"/>
</dbReference>
<keyword evidence="5 7" id="KW-0573">Peptidoglycan synthesis</keyword>
<evidence type="ECO:0000256" key="7">
    <source>
        <dbReference type="PROSITE-ProRule" id="PRU01373"/>
    </source>
</evidence>
<name>A0A6J4UY10_9BACT</name>
<dbReference type="Pfam" id="PF03734">
    <property type="entry name" value="YkuD"/>
    <property type="match status" value="1"/>
</dbReference>
<dbReference type="GO" id="GO:0005576">
    <property type="term" value="C:extracellular region"/>
    <property type="evidence" value="ECO:0007669"/>
    <property type="project" value="TreeGrafter"/>
</dbReference>
<keyword evidence="6 7" id="KW-0961">Cell wall biogenesis/degradation</keyword>
<evidence type="ECO:0000256" key="1">
    <source>
        <dbReference type="ARBA" id="ARBA00004752"/>
    </source>
</evidence>
<dbReference type="PROSITE" id="PS52029">
    <property type="entry name" value="LD_TPASE"/>
    <property type="match status" value="1"/>
</dbReference>
<feature type="signal peptide" evidence="8">
    <location>
        <begin position="1"/>
        <end position="24"/>
    </location>
</feature>
<feature type="chain" id="PRO_5026669679" description="L,D-TPase catalytic domain-containing protein" evidence="8">
    <location>
        <begin position="25"/>
        <end position="389"/>
    </location>
</feature>
<feature type="domain" description="L,D-TPase catalytic" evidence="9">
    <location>
        <begin position="270"/>
        <end position="388"/>
    </location>
</feature>
<evidence type="ECO:0000256" key="6">
    <source>
        <dbReference type="ARBA" id="ARBA00023316"/>
    </source>
</evidence>
<dbReference type="CDD" id="cd16913">
    <property type="entry name" value="YkuD_like"/>
    <property type="match status" value="1"/>
</dbReference>
<dbReference type="Gene3D" id="2.40.440.10">
    <property type="entry name" value="L,D-transpeptidase catalytic domain-like"/>
    <property type="match status" value="1"/>
</dbReference>
<keyword evidence="8" id="KW-0732">Signal</keyword>
<protein>
    <recommendedName>
        <fullName evidence="9">L,D-TPase catalytic domain-containing protein</fullName>
    </recommendedName>
</protein>
<sequence length="389" mass="42958">MLRRLLVVCVVLMASAGPVAGALARPIDPDWSPPRTVYIPETGQTIDRLFLDLWYGNGGAWSYGYPITPEIELDDGRIVQYYGYARFEYWPQGDANGNFVTLGSIGTELRPPVVPRRMNAVQDRAAREAARDAIAVERAWATISPRKAELLVEAEPSYRFVPETGHGVWGGFRQFWEGSGEAAYLGNPLTEEYVLAGISYQTFERGQLTWRDGEAVRMTPVGELLAQRYALDRDPVPQGDVPAFSDALFVPPIAVPEPSEAPLPPVAVGRSMVVSLSEQAMWAYEGTRIVESTYVSTGKDRFETPPGLFFVNTKVPVQDMAGVLGGESYDVPSVPDVMYFTDRGHAIHGAYWHDNFGQRMSHGCINLPLDVSAWLYGWSPIGMPVLIVP</sequence>
<comment type="pathway">
    <text evidence="1 7">Cell wall biogenesis; peptidoglycan biosynthesis.</text>
</comment>
<dbReference type="EMBL" id="CADCWE010000253">
    <property type="protein sequence ID" value="CAA9562989.1"/>
    <property type="molecule type" value="Genomic_DNA"/>
</dbReference>
<evidence type="ECO:0000256" key="8">
    <source>
        <dbReference type="SAM" id="SignalP"/>
    </source>
</evidence>
<dbReference type="UniPathway" id="UPA00219"/>
<keyword evidence="3" id="KW-0808">Transferase</keyword>
<dbReference type="GO" id="GO:0018104">
    <property type="term" value="P:peptidoglycan-protein cross-linking"/>
    <property type="evidence" value="ECO:0007669"/>
    <property type="project" value="TreeGrafter"/>
</dbReference>
<evidence type="ECO:0000259" key="9">
    <source>
        <dbReference type="PROSITE" id="PS52029"/>
    </source>
</evidence>
<accession>A0A6J4UY10</accession>
<evidence type="ECO:0000256" key="2">
    <source>
        <dbReference type="ARBA" id="ARBA00005992"/>
    </source>
</evidence>
<dbReference type="AlphaFoldDB" id="A0A6J4UY10"/>
<proteinExistence type="inferred from homology"/>
<organism evidence="10">
    <name type="scientific">uncultured Thermomicrobiales bacterium</name>
    <dbReference type="NCBI Taxonomy" id="1645740"/>
    <lineage>
        <taxon>Bacteria</taxon>
        <taxon>Pseudomonadati</taxon>
        <taxon>Thermomicrobiota</taxon>
        <taxon>Thermomicrobia</taxon>
        <taxon>Thermomicrobiales</taxon>
        <taxon>environmental samples</taxon>
    </lineage>
</organism>
<evidence type="ECO:0000256" key="5">
    <source>
        <dbReference type="ARBA" id="ARBA00022984"/>
    </source>
</evidence>
<dbReference type="GO" id="GO:0071555">
    <property type="term" value="P:cell wall organization"/>
    <property type="evidence" value="ECO:0007669"/>
    <property type="project" value="UniProtKB-UniRule"/>
</dbReference>
<dbReference type="PANTHER" id="PTHR30582:SF2">
    <property type="entry name" value="L,D-TRANSPEPTIDASE YCIB-RELATED"/>
    <property type="match status" value="1"/>
</dbReference>
<dbReference type="PANTHER" id="PTHR30582">
    <property type="entry name" value="L,D-TRANSPEPTIDASE"/>
    <property type="match status" value="1"/>
</dbReference>
<keyword evidence="4 7" id="KW-0133">Cell shape</keyword>
<evidence type="ECO:0000256" key="3">
    <source>
        <dbReference type="ARBA" id="ARBA00022679"/>
    </source>
</evidence>
<evidence type="ECO:0000313" key="10">
    <source>
        <dbReference type="EMBL" id="CAA9562989.1"/>
    </source>
</evidence>
<feature type="active site" description="Nucleophile" evidence="7">
    <location>
        <position position="364"/>
    </location>
</feature>
<dbReference type="GO" id="GO:0071972">
    <property type="term" value="F:peptidoglycan L,D-transpeptidase activity"/>
    <property type="evidence" value="ECO:0007669"/>
    <property type="project" value="TreeGrafter"/>
</dbReference>
<gene>
    <name evidence="10" type="ORF">AVDCRST_MAG73-3900</name>
</gene>
<dbReference type="GO" id="GO:0008360">
    <property type="term" value="P:regulation of cell shape"/>
    <property type="evidence" value="ECO:0007669"/>
    <property type="project" value="UniProtKB-UniRule"/>
</dbReference>
<dbReference type="InterPro" id="IPR050979">
    <property type="entry name" value="LD-transpeptidase"/>
</dbReference>
<feature type="active site" description="Proton donor/acceptor" evidence="7">
    <location>
        <position position="348"/>
    </location>
</feature>
<reference evidence="10" key="1">
    <citation type="submission" date="2020-02" db="EMBL/GenBank/DDBJ databases">
        <authorList>
            <person name="Meier V. D."/>
        </authorList>
    </citation>
    <scope>NUCLEOTIDE SEQUENCE</scope>
    <source>
        <strain evidence="10">AVDCRST_MAG73</strain>
    </source>
</reference>
<dbReference type="InterPro" id="IPR038063">
    <property type="entry name" value="Transpep_catalytic_dom"/>
</dbReference>